<dbReference type="Proteomes" id="UP001244563">
    <property type="component" value="Unassembled WGS sequence"/>
</dbReference>
<dbReference type="EMBL" id="JAUSSW010000008">
    <property type="protein sequence ID" value="MDQ0103357.1"/>
    <property type="molecule type" value="Genomic_DNA"/>
</dbReference>
<evidence type="ECO:0000313" key="2">
    <source>
        <dbReference type="Proteomes" id="UP001244563"/>
    </source>
</evidence>
<gene>
    <name evidence="1" type="ORF">J2T10_003021</name>
</gene>
<organism evidence="1 2">
    <name type="scientific">Paenarthrobacter nicotinovorans</name>
    <name type="common">Arthrobacter nicotinovorans</name>
    <dbReference type="NCBI Taxonomy" id="29320"/>
    <lineage>
        <taxon>Bacteria</taxon>
        <taxon>Bacillati</taxon>
        <taxon>Actinomycetota</taxon>
        <taxon>Actinomycetes</taxon>
        <taxon>Micrococcales</taxon>
        <taxon>Micrococcaceae</taxon>
        <taxon>Paenarthrobacter</taxon>
    </lineage>
</organism>
<sequence length="196" mass="21152">MDTSSEQLAIAIGKAMVGGDGTSYDAISLCQAGGHTERYAISVLPRGFIWSATRLLDGTTQSFDSHTMTVQVDGAAQHSLSIERVPRAFPESVQLAFPLSLPIWGRSMDSYHPAAVEINGTDTTLLLRHRSDPTIFGSFTFETESGIAKSYFTPSEVRKLERESKPDDGGIDFGFVAGIGESLPPGMQYPTKSTQT</sequence>
<keyword evidence="2" id="KW-1185">Reference proteome</keyword>
<protein>
    <submittedName>
        <fullName evidence="1">Uncharacterized protein</fullName>
    </submittedName>
</protein>
<comment type="caution">
    <text evidence="1">The sequence shown here is derived from an EMBL/GenBank/DDBJ whole genome shotgun (WGS) entry which is preliminary data.</text>
</comment>
<proteinExistence type="predicted"/>
<accession>A0ABT9TNW8</accession>
<reference evidence="1 2" key="1">
    <citation type="submission" date="2023-07" db="EMBL/GenBank/DDBJ databases">
        <title>Sorghum-associated microbial communities from plants grown in Nebraska, USA.</title>
        <authorList>
            <person name="Schachtman D."/>
        </authorList>
    </citation>
    <scope>NUCLEOTIDE SEQUENCE [LARGE SCALE GENOMIC DNA]</scope>
    <source>
        <strain evidence="1 2">CC523</strain>
    </source>
</reference>
<name>A0ABT9TNW8_PAENI</name>
<dbReference type="RefSeq" id="WP_064722000.1">
    <property type="nucleotide sequence ID" value="NZ_BDDW01000002.1"/>
</dbReference>
<evidence type="ECO:0000313" key="1">
    <source>
        <dbReference type="EMBL" id="MDQ0103357.1"/>
    </source>
</evidence>